<protein>
    <submittedName>
        <fullName evidence="2">Uncharacterized protein</fullName>
    </submittedName>
</protein>
<comment type="caution">
    <text evidence="2">The sequence shown here is derived from an EMBL/GenBank/DDBJ whole genome shotgun (WGS) entry which is preliminary data.</text>
</comment>
<dbReference type="EMBL" id="LAZR01000068">
    <property type="protein sequence ID" value="KKN95860.1"/>
    <property type="molecule type" value="Genomic_DNA"/>
</dbReference>
<evidence type="ECO:0000313" key="2">
    <source>
        <dbReference type="EMBL" id="KKN95860.1"/>
    </source>
</evidence>
<organism evidence="2">
    <name type="scientific">marine sediment metagenome</name>
    <dbReference type="NCBI Taxonomy" id="412755"/>
    <lineage>
        <taxon>unclassified sequences</taxon>
        <taxon>metagenomes</taxon>
        <taxon>ecological metagenomes</taxon>
    </lineage>
</organism>
<feature type="region of interest" description="Disordered" evidence="1">
    <location>
        <begin position="49"/>
        <end position="80"/>
    </location>
</feature>
<reference evidence="2" key="1">
    <citation type="journal article" date="2015" name="Nature">
        <title>Complex archaea that bridge the gap between prokaryotes and eukaryotes.</title>
        <authorList>
            <person name="Spang A."/>
            <person name="Saw J.H."/>
            <person name="Jorgensen S.L."/>
            <person name="Zaremba-Niedzwiedzka K."/>
            <person name="Martijn J."/>
            <person name="Lind A.E."/>
            <person name="van Eijk R."/>
            <person name="Schleper C."/>
            <person name="Guy L."/>
            <person name="Ettema T.J."/>
        </authorList>
    </citation>
    <scope>NUCLEOTIDE SEQUENCE</scope>
</reference>
<dbReference type="AlphaFoldDB" id="A0A0F9URY5"/>
<evidence type="ECO:0000256" key="1">
    <source>
        <dbReference type="SAM" id="MobiDB-lite"/>
    </source>
</evidence>
<name>A0A0F9URY5_9ZZZZ</name>
<accession>A0A0F9URY5</accession>
<gene>
    <name evidence="2" type="ORF">LCGC14_0173590</name>
</gene>
<proteinExistence type="predicted"/>
<sequence>MADILEIAAPKRCALAAAKRLIELREEAVNDDLMRVVTLHAAEVVARSGILSETPNEGQKRQGFATSDQPPSHPERLRLN</sequence>